<protein>
    <submittedName>
        <fullName evidence="1">Uncharacterized protein</fullName>
    </submittedName>
</protein>
<dbReference type="Proteomes" id="UP000828941">
    <property type="component" value="Chromosome 10"/>
</dbReference>
<reference evidence="1 2" key="1">
    <citation type="journal article" date="2022" name="DNA Res.">
        <title>Chromosomal-level genome assembly of the orchid tree Bauhinia variegata (Leguminosae; Cercidoideae) supports the allotetraploid origin hypothesis of Bauhinia.</title>
        <authorList>
            <person name="Zhong Y."/>
            <person name="Chen Y."/>
            <person name="Zheng D."/>
            <person name="Pang J."/>
            <person name="Liu Y."/>
            <person name="Luo S."/>
            <person name="Meng S."/>
            <person name="Qian L."/>
            <person name="Wei D."/>
            <person name="Dai S."/>
            <person name="Zhou R."/>
        </authorList>
    </citation>
    <scope>NUCLEOTIDE SEQUENCE [LARGE SCALE GENOMIC DNA]</scope>
    <source>
        <strain evidence="1">BV-YZ2020</strain>
    </source>
</reference>
<comment type="caution">
    <text evidence="1">The sequence shown here is derived from an EMBL/GenBank/DDBJ whole genome shotgun (WGS) entry which is preliminary data.</text>
</comment>
<name>A0ACB9LXX8_BAUVA</name>
<dbReference type="EMBL" id="CM039435">
    <property type="protein sequence ID" value="KAI4316488.1"/>
    <property type="molecule type" value="Genomic_DNA"/>
</dbReference>
<keyword evidence="2" id="KW-1185">Reference proteome</keyword>
<evidence type="ECO:0000313" key="2">
    <source>
        <dbReference type="Proteomes" id="UP000828941"/>
    </source>
</evidence>
<accession>A0ACB9LXX8</accession>
<sequence length="559" mass="63366">MALPVRNTVAKLSSSTPSNLSLVTSITSILQTLNPQDSDTSNLNPEPLKQFSSNLNPNLVIQVIKNQNNPYHALFFFNWASRPVPNPNNYFHTHLCYVVITDVLLSHSLISTAYTLLQKSHKLSDFMFGRFIKAFGDRGDVRGAIGWFHKAKSFESGRCLFSYNAVLGVLVRANRVNLAKAFYDQIVNEELVKPDVFTYTTMIRGFCKMGMIENARKVFDEMSCEPNLVTYNTLIDGFCKKGDLESSRGILNRMMQSKTCLPDVVTYSTLIDGYCKKGEIHEAMNCMEEMVKQGCQPNVLTYNSLIEGLCLTANVDEAKRMMTRMRLNGLKDDVTTHTSILKGFCIARRSNEAIKHLKEMVSLGMNLDVKAYGIIVNEYCKMRKPNEAISLLREMRSRSIKPNVSSFNTVSRVLVDMGKLKEAIFLLKQMPQMGCSPNFLSYNIVICGLCKVKGRMQEVEELVWNMLQDGHNLDATMYSCLIRGYCEDGNEEMALQTFYQLIDNNYVIDLETFGIFVKELCAKGKVKEVERVFLEMCSKCPVRDVYAYKSVLKCHVPDV</sequence>
<evidence type="ECO:0000313" key="1">
    <source>
        <dbReference type="EMBL" id="KAI4316488.1"/>
    </source>
</evidence>
<proteinExistence type="predicted"/>
<organism evidence="1 2">
    <name type="scientific">Bauhinia variegata</name>
    <name type="common">Purple orchid tree</name>
    <name type="synonym">Phanera variegata</name>
    <dbReference type="NCBI Taxonomy" id="167791"/>
    <lineage>
        <taxon>Eukaryota</taxon>
        <taxon>Viridiplantae</taxon>
        <taxon>Streptophyta</taxon>
        <taxon>Embryophyta</taxon>
        <taxon>Tracheophyta</taxon>
        <taxon>Spermatophyta</taxon>
        <taxon>Magnoliopsida</taxon>
        <taxon>eudicotyledons</taxon>
        <taxon>Gunneridae</taxon>
        <taxon>Pentapetalae</taxon>
        <taxon>rosids</taxon>
        <taxon>fabids</taxon>
        <taxon>Fabales</taxon>
        <taxon>Fabaceae</taxon>
        <taxon>Cercidoideae</taxon>
        <taxon>Cercideae</taxon>
        <taxon>Bauhiniinae</taxon>
        <taxon>Bauhinia</taxon>
    </lineage>
</organism>
<gene>
    <name evidence="1" type="ORF">L6164_024467</name>
</gene>